<dbReference type="InterPro" id="IPR018750">
    <property type="entry name" value="DUF2306_membrane"/>
</dbReference>
<feature type="transmembrane region" description="Helical" evidence="2">
    <location>
        <begin position="338"/>
        <end position="358"/>
    </location>
</feature>
<feature type="compositionally biased region" description="Low complexity" evidence="1">
    <location>
        <begin position="370"/>
        <end position="379"/>
    </location>
</feature>
<evidence type="ECO:0000256" key="2">
    <source>
        <dbReference type="SAM" id="Phobius"/>
    </source>
</evidence>
<feature type="transmembrane region" description="Helical" evidence="2">
    <location>
        <begin position="206"/>
        <end position="225"/>
    </location>
</feature>
<feature type="transmembrane region" description="Helical" evidence="2">
    <location>
        <begin position="7"/>
        <end position="27"/>
    </location>
</feature>
<dbReference type="AlphaFoldDB" id="A0A852RR03"/>
<evidence type="ECO:0000256" key="1">
    <source>
        <dbReference type="SAM" id="MobiDB-lite"/>
    </source>
</evidence>
<keyword evidence="4" id="KW-1185">Reference proteome</keyword>
<gene>
    <name evidence="3" type="ORF">BJ958_003222</name>
</gene>
<keyword evidence="2" id="KW-0812">Transmembrane</keyword>
<dbReference type="Proteomes" id="UP000582231">
    <property type="component" value="Unassembled WGS sequence"/>
</dbReference>
<dbReference type="EMBL" id="JACCBF010000001">
    <property type="protein sequence ID" value="NYD31676.1"/>
    <property type="molecule type" value="Genomic_DNA"/>
</dbReference>
<feature type="transmembrane region" description="Helical" evidence="2">
    <location>
        <begin position="274"/>
        <end position="293"/>
    </location>
</feature>
<protein>
    <recommendedName>
        <fullName evidence="5">DUF2306 domain-containing protein</fullName>
    </recommendedName>
</protein>
<feature type="transmembrane region" description="Helical" evidence="2">
    <location>
        <begin position="171"/>
        <end position="191"/>
    </location>
</feature>
<reference evidence="3 4" key="1">
    <citation type="submission" date="2020-07" db="EMBL/GenBank/DDBJ databases">
        <title>Sequencing the genomes of 1000 actinobacteria strains.</title>
        <authorList>
            <person name="Klenk H.-P."/>
        </authorList>
    </citation>
    <scope>NUCLEOTIDE SEQUENCE [LARGE SCALE GENOMIC DNA]</scope>
    <source>
        <strain evidence="3 4">DSM 19082</strain>
    </source>
</reference>
<accession>A0A852RR03</accession>
<keyword evidence="2" id="KW-1133">Transmembrane helix</keyword>
<sequence length="388" mass="40574">MSARRLGVVVVVLLAVGYFPLAFTYVWHFFVPGAPRLQDAVQSAVVGHDFAYGHGSVVALRADDYRAHRVVMLVHTSAGALALALAVLQYSARLRRVPGVHRWTGRTYLLLTGVSMAAAYAFLVAAPQIDYFGGSAFDLQLWVLASSTLASAGLALVAIRRRDVVSHRAWIGMNIAFMLTAPLLRVLWIGLGRLDHGIELMVGLDVGASTLAVVAPGAGALAFLLSQPARRTSPVAAGVRWQYPAALVVSVAGSGWLAARFAPLPDEVPATSLWVGHLVPATGLVLVCLTGALRSRAAGRGVAEARWRSLSWGAALATPSAALTAVLATPVYGTVDGFLAGTMVGASGPIVLAFALVVRSAATRTQAGLTSRTTSNSSRLAPVETGLR</sequence>
<feature type="region of interest" description="Disordered" evidence="1">
    <location>
        <begin position="367"/>
        <end position="388"/>
    </location>
</feature>
<dbReference type="Pfam" id="PF10067">
    <property type="entry name" value="DUF2306"/>
    <property type="match status" value="1"/>
</dbReference>
<keyword evidence="2" id="KW-0472">Membrane</keyword>
<feature type="transmembrane region" description="Helical" evidence="2">
    <location>
        <begin position="314"/>
        <end position="332"/>
    </location>
</feature>
<feature type="transmembrane region" description="Helical" evidence="2">
    <location>
        <begin position="108"/>
        <end position="129"/>
    </location>
</feature>
<comment type="caution">
    <text evidence="3">The sequence shown here is derived from an EMBL/GenBank/DDBJ whole genome shotgun (WGS) entry which is preliminary data.</text>
</comment>
<organism evidence="3 4">
    <name type="scientific">Nocardioides kongjuensis</name>
    <dbReference type="NCBI Taxonomy" id="349522"/>
    <lineage>
        <taxon>Bacteria</taxon>
        <taxon>Bacillati</taxon>
        <taxon>Actinomycetota</taxon>
        <taxon>Actinomycetes</taxon>
        <taxon>Propionibacteriales</taxon>
        <taxon>Nocardioidaceae</taxon>
        <taxon>Nocardioides</taxon>
    </lineage>
</organism>
<evidence type="ECO:0000313" key="4">
    <source>
        <dbReference type="Proteomes" id="UP000582231"/>
    </source>
</evidence>
<feature type="transmembrane region" description="Helical" evidence="2">
    <location>
        <begin position="245"/>
        <end position="262"/>
    </location>
</feature>
<evidence type="ECO:0008006" key="5">
    <source>
        <dbReference type="Google" id="ProtNLM"/>
    </source>
</evidence>
<name>A0A852RR03_9ACTN</name>
<evidence type="ECO:0000313" key="3">
    <source>
        <dbReference type="EMBL" id="NYD31676.1"/>
    </source>
</evidence>
<feature type="transmembrane region" description="Helical" evidence="2">
    <location>
        <begin position="70"/>
        <end position="88"/>
    </location>
</feature>
<feature type="transmembrane region" description="Helical" evidence="2">
    <location>
        <begin position="141"/>
        <end position="159"/>
    </location>
</feature>
<dbReference type="RefSeq" id="WP_179727958.1">
    <property type="nucleotide sequence ID" value="NZ_BAABEF010000001.1"/>
</dbReference>
<proteinExistence type="predicted"/>